<evidence type="ECO:0000259" key="12">
    <source>
        <dbReference type="Pfam" id="PF07715"/>
    </source>
</evidence>
<dbReference type="Pfam" id="PF13715">
    <property type="entry name" value="CarbopepD_reg_2"/>
    <property type="match status" value="1"/>
</dbReference>
<evidence type="ECO:0000313" key="13">
    <source>
        <dbReference type="EMBL" id="KKB59048.1"/>
    </source>
</evidence>
<dbReference type="GeneID" id="69982121"/>
<evidence type="ECO:0000256" key="4">
    <source>
        <dbReference type="ARBA" id="ARBA00022692"/>
    </source>
</evidence>
<evidence type="ECO:0000256" key="2">
    <source>
        <dbReference type="ARBA" id="ARBA00022448"/>
    </source>
</evidence>
<accession>A0A0F5JMQ6</accession>
<dbReference type="NCBIfam" id="TIGR04056">
    <property type="entry name" value="OMP_RagA_SusC"/>
    <property type="match status" value="1"/>
</dbReference>
<evidence type="ECO:0000259" key="11">
    <source>
        <dbReference type="Pfam" id="PF00593"/>
    </source>
</evidence>
<dbReference type="FunFam" id="2.60.40.1120:FF:000003">
    <property type="entry name" value="Outer membrane protein Omp121"/>
    <property type="match status" value="1"/>
</dbReference>
<evidence type="ECO:0000256" key="6">
    <source>
        <dbReference type="ARBA" id="ARBA00023136"/>
    </source>
</evidence>
<dbReference type="InterPro" id="IPR000531">
    <property type="entry name" value="Beta-barrel_TonB"/>
</dbReference>
<keyword evidence="5 9" id="KW-0798">TonB box</keyword>
<evidence type="ECO:0000313" key="14">
    <source>
        <dbReference type="Proteomes" id="UP000033047"/>
    </source>
</evidence>
<evidence type="ECO:0000256" key="10">
    <source>
        <dbReference type="SAM" id="SignalP"/>
    </source>
</evidence>
<feature type="chain" id="PRO_5002490272" evidence="10">
    <location>
        <begin position="31"/>
        <end position="1116"/>
    </location>
</feature>
<dbReference type="InterPro" id="IPR037066">
    <property type="entry name" value="Plug_dom_sf"/>
</dbReference>
<evidence type="ECO:0000256" key="8">
    <source>
        <dbReference type="PROSITE-ProRule" id="PRU01360"/>
    </source>
</evidence>
<dbReference type="NCBIfam" id="TIGR04057">
    <property type="entry name" value="SusC_RagA_signa"/>
    <property type="match status" value="1"/>
</dbReference>
<feature type="domain" description="TonB-dependent receptor-like beta-barrel" evidence="11">
    <location>
        <begin position="428"/>
        <end position="826"/>
    </location>
</feature>
<gene>
    <name evidence="13" type="ORF">HMPREF1535_00876</name>
</gene>
<dbReference type="InterPro" id="IPR012910">
    <property type="entry name" value="Plug_dom"/>
</dbReference>
<dbReference type="RefSeq" id="WP_046145384.1">
    <property type="nucleotide sequence ID" value="NZ_KQ033912.1"/>
</dbReference>
<evidence type="ECO:0000256" key="5">
    <source>
        <dbReference type="ARBA" id="ARBA00023077"/>
    </source>
</evidence>
<dbReference type="STRING" id="927665.HMPREF1535_00876"/>
<dbReference type="EMBL" id="AQHV01000004">
    <property type="protein sequence ID" value="KKB59048.1"/>
    <property type="molecule type" value="Genomic_DNA"/>
</dbReference>
<keyword evidence="10" id="KW-0732">Signal</keyword>
<dbReference type="InterPro" id="IPR039426">
    <property type="entry name" value="TonB-dep_rcpt-like"/>
</dbReference>
<protein>
    <submittedName>
        <fullName evidence="13">SusC/RagA family TonB-linked outer membrane protein</fullName>
    </submittedName>
</protein>
<comment type="similarity">
    <text evidence="8 9">Belongs to the TonB-dependent receptor family.</text>
</comment>
<dbReference type="InterPro" id="IPR008969">
    <property type="entry name" value="CarboxyPept-like_regulatory"/>
</dbReference>
<dbReference type="PATRIC" id="fig|927665.4.peg.897"/>
<keyword evidence="6 8" id="KW-0472">Membrane</keyword>
<dbReference type="Gene3D" id="2.60.40.1120">
    <property type="entry name" value="Carboxypeptidase-like, regulatory domain"/>
    <property type="match status" value="1"/>
</dbReference>
<proteinExistence type="inferred from homology"/>
<comment type="subcellular location">
    <subcellularLocation>
        <location evidence="1 8">Cell outer membrane</location>
        <topology evidence="1 8">Multi-pass membrane protein</topology>
    </subcellularLocation>
</comment>
<keyword evidence="7 8" id="KW-0998">Cell outer membrane</keyword>
<feature type="signal peptide" evidence="10">
    <location>
        <begin position="1"/>
        <end position="30"/>
    </location>
</feature>
<evidence type="ECO:0000256" key="9">
    <source>
        <dbReference type="RuleBase" id="RU003357"/>
    </source>
</evidence>
<organism evidence="13 14">
    <name type="scientific">Parabacteroides goldsteinii DSM 19448 = WAL 12034</name>
    <dbReference type="NCBI Taxonomy" id="927665"/>
    <lineage>
        <taxon>Bacteria</taxon>
        <taxon>Pseudomonadati</taxon>
        <taxon>Bacteroidota</taxon>
        <taxon>Bacteroidia</taxon>
        <taxon>Bacteroidales</taxon>
        <taxon>Tannerellaceae</taxon>
        <taxon>Parabacteroides</taxon>
    </lineage>
</organism>
<dbReference type="Proteomes" id="UP000033047">
    <property type="component" value="Unassembled WGS sequence"/>
</dbReference>
<dbReference type="InterPro" id="IPR023997">
    <property type="entry name" value="TonB-dep_OMP_SusC/RagA_CS"/>
</dbReference>
<evidence type="ECO:0000256" key="1">
    <source>
        <dbReference type="ARBA" id="ARBA00004571"/>
    </source>
</evidence>
<evidence type="ECO:0000256" key="3">
    <source>
        <dbReference type="ARBA" id="ARBA00022452"/>
    </source>
</evidence>
<dbReference type="AlphaFoldDB" id="A0A0F5JMQ6"/>
<dbReference type="Pfam" id="PF07715">
    <property type="entry name" value="Plug"/>
    <property type="match status" value="1"/>
</dbReference>
<dbReference type="Pfam" id="PF00593">
    <property type="entry name" value="TonB_dep_Rec_b-barrel"/>
    <property type="match status" value="1"/>
</dbReference>
<sequence length="1116" mass="123977">MTKDFNRYYFSRQMFIGATMFLASVGVASASPTALGMNVPESDVFMASPQQAQKTVSGVVEDQFGPVAGANVVEKGTTNGTITDMDGKFTLNVSPNAVLVVSFIGYTEQQITVGNQTSFKIQMKEDSQALDEVVVVGYGTQKKVNLTGSVSSVDFTEQAASRPITNVSSALGGLSAGLQVMQSKGNPTDDGATIRVRGTGTLNNASPLVLVDGMEASMDAVNPQDIETISVLKDAASAAIYGSRAANGVILITTKKGNREKIRVTYSGTFSMAQPSNLLDFVTDYPTHMRLINEAKFNEGYNDVFSAATIEAWEAANADPNGLNANGVPNWLAYPNTDWNKEMYKNNLVQDHVVSVNGGSEKVTFLLSAGYMDNPGLVENTGLKRYTLRANVEANVNKWLTLGTRTYAIMNDKDQGNYADTGMLNFIRQTTPGLIGMYDGKMGYKEAAEESSTANNIWAYLKQTDGQNRSSRFNTTMYSKIKFMEGLSWDFNFNYGRRFDEYNSHTVPLARYTFSNGEIASTATTPDQMTTTWKSYAEETYTLENILRYDKSFKGGHDLNVMVGYNEYFYKQYEHKQQKKGLIDPSISVPDAATEMQTSTGTAKDEALRSVFGRLNYAYLSKYLFEANFRYDGSSRFNSDSRWGIFPSFSAAWRLSEEEFMKNIGWLSNLKIRASWGQIGNNRITDKDGYQDYYGYQATYKTYNYSFGGAQAAALAQNRIGNSRLEWESTTVTNFGVDAGFLNNRLTAELDVYNKVTDGILTTPNLHLTMGIKTPPTMNTAEVTNRGFELTVGWKDHVGDFNYAVSTNFSYNHNEVTKYLGKYEAGWVEKDGKKVWQSNIGDVSVDKDKGRIVEGHPIKEYYTLNTYSGNGTHFNSDGSVNINGGPKDGMIRTEGDMKWLNAMIDAGYKFMPNQSVGRNNIYYGDLIYADLNGDGIYGSSYDYDFQGSSAMPKFGYGINISASWKNFDLSMLWAGNGGFKLYWEEDPYNSVAIRNGFATSERVANDHYFYDPENPTDSRTNLNGYIPRLVENSKQSRQTSNYYLYNGTYMKLKNLTIGYTLPVTLTEKISAERVRVYLSGENLFTITSFPGQDPEMGATTNYPSLRQFAAGISVTF</sequence>
<dbReference type="HOGENOM" id="CLU_004317_1_1_10"/>
<name>A0A0F5JMQ6_9BACT</name>
<keyword evidence="2 8" id="KW-0813">Transport</keyword>
<dbReference type="InterPro" id="IPR036942">
    <property type="entry name" value="Beta-barrel_TonB_sf"/>
</dbReference>
<dbReference type="SUPFAM" id="SSF56935">
    <property type="entry name" value="Porins"/>
    <property type="match status" value="1"/>
</dbReference>
<dbReference type="PROSITE" id="PS52016">
    <property type="entry name" value="TONB_DEPENDENT_REC_3"/>
    <property type="match status" value="1"/>
</dbReference>
<keyword evidence="4 8" id="KW-0812">Transmembrane</keyword>
<dbReference type="InterPro" id="IPR023996">
    <property type="entry name" value="TonB-dep_OMP_SusC/RagA"/>
</dbReference>
<dbReference type="GO" id="GO:0009279">
    <property type="term" value="C:cell outer membrane"/>
    <property type="evidence" value="ECO:0007669"/>
    <property type="project" value="UniProtKB-SubCell"/>
</dbReference>
<feature type="domain" description="TonB-dependent receptor plug" evidence="12">
    <location>
        <begin position="143"/>
        <end position="249"/>
    </location>
</feature>
<comment type="caution">
    <text evidence="13">The sequence shown here is derived from an EMBL/GenBank/DDBJ whole genome shotgun (WGS) entry which is preliminary data.</text>
</comment>
<reference evidence="13 14" key="1">
    <citation type="submission" date="2013-04" db="EMBL/GenBank/DDBJ databases">
        <title>The Genome Sequence of Parabacteroides goldsteinii DSM 19448.</title>
        <authorList>
            <consortium name="The Broad Institute Genomics Platform"/>
            <person name="Earl A."/>
            <person name="Ward D."/>
            <person name="Feldgarden M."/>
            <person name="Gevers D."/>
            <person name="Martens E."/>
            <person name="Sakamoto M."/>
            <person name="Benno Y."/>
            <person name="Song Y."/>
            <person name="Liu C."/>
            <person name="Lee J."/>
            <person name="Bolanos M."/>
            <person name="Vaisanen M.L."/>
            <person name="Finegold S.M."/>
            <person name="Walker B."/>
            <person name="Young S."/>
            <person name="Zeng Q."/>
            <person name="Gargeya S."/>
            <person name="Fitzgerald M."/>
            <person name="Haas B."/>
            <person name="Abouelleil A."/>
            <person name="Allen A.W."/>
            <person name="Alvarado L."/>
            <person name="Arachchi H.M."/>
            <person name="Berlin A.M."/>
            <person name="Chapman S.B."/>
            <person name="Gainer-Dewar J."/>
            <person name="Goldberg J."/>
            <person name="Griggs A."/>
            <person name="Gujja S."/>
            <person name="Hansen M."/>
            <person name="Howarth C."/>
            <person name="Imamovic A."/>
            <person name="Ireland A."/>
            <person name="Larimer J."/>
            <person name="McCowan C."/>
            <person name="Murphy C."/>
            <person name="Pearson M."/>
            <person name="Poon T.W."/>
            <person name="Priest M."/>
            <person name="Roberts A."/>
            <person name="Saif S."/>
            <person name="Shea T."/>
            <person name="Sisk P."/>
            <person name="Sykes S."/>
            <person name="Wortman J."/>
            <person name="Nusbaum C."/>
            <person name="Birren B."/>
        </authorList>
    </citation>
    <scope>NUCLEOTIDE SEQUENCE [LARGE SCALE GENOMIC DNA]</scope>
    <source>
        <strain evidence="13 14">DSM 19448</strain>
    </source>
</reference>
<dbReference type="Gene3D" id="2.170.130.10">
    <property type="entry name" value="TonB-dependent receptor, plug domain"/>
    <property type="match status" value="1"/>
</dbReference>
<dbReference type="FunFam" id="2.170.130.10:FF:000003">
    <property type="entry name" value="SusC/RagA family TonB-linked outer membrane protein"/>
    <property type="match status" value="1"/>
</dbReference>
<dbReference type="SUPFAM" id="SSF49464">
    <property type="entry name" value="Carboxypeptidase regulatory domain-like"/>
    <property type="match status" value="1"/>
</dbReference>
<dbReference type="Gene3D" id="2.40.170.20">
    <property type="entry name" value="TonB-dependent receptor, beta-barrel domain"/>
    <property type="match status" value="1"/>
</dbReference>
<keyword evidence="3 8" id="KW-1134">Transmembrane beta strand</keyword>
<evidence type="ECO:0000256" key="7">
    <source>
        <dbReference type="ARBA" id="ARBA00023237"/>
    </source>
</evidence>